<evidence type="ECO:0000256" key="1">
    <source>
        <dbReference type="ARBA" id="ARBA00004448"/>
    </source>
</evidence>
<dbReference type="GO" id="GO:1990246">
    <property type="term" value="C:uniplex complex"/>
    <property type="evidence" value="ECO:0007669"/>
    <property type="project" value="TreeGrafter"/>
</dbReference>
<dbReference type="GO" id="GO:0051560">
    <property type="term" value="P:mitochondrial calcium ion homeostasis"/>
    <property type="evidence" value="ECO:0007669"/>
    <property type="project" value="InterPro"/>
</dbReference>
<comment type="similarity">
    <text evidence="2">Belongs to the MCU (TC 1.A.77) family.</text>
</comment>
<feature type="transmembrane region" description="Helical" evidence="19">
    <location>
        <begin position="360"/>
        <end position="378"/>
    </location>
</feature>
<dbReference type="GO" id="GO:0005262">
    <property type="term" value="F:calcium channel activity"/>
    <property type="evidence" value="ECO:0007669"/>
    <property type="project" value="UniProtKB-KW"/>
</dbReference>
<keyword evidence="9 19" id="KW-1133">Transmembrane helix</keyword>
<keyword evidence="11" id="KW-0496">Mitochondrion</keyword>
<dbReference type="GO" id="GO:0036444">
    <property type="term" value="P:calcium import into the mitochondrion"/>
    <property type="evidence" value="ECO:0007669"/>
    <property type="project" value="TreeGrafter"/>
</dbReference>
<comment type="subunit">
    <text evidence="15">Homotetramer, assembles in a dimer or dimers configuration with two interfaces.</text>
</comment>
<dbReference type="PANTHER" id="PTHR13462:SF10">
    <property type="entry name" value="CALCIUM UNIPORTER PROTEIN, MITOCHONDRIAL"/>
    <property type="match status" value="1"/>
</dbReference>
<evidence type="ECO:0000256" key="15">
    <source>
        <dbReference type="ARBA" id="ARBA00044966"/>
    </source>
</evidence>
<evidence type="ECO:0000256" key="10">
    <source>
        <dbReference type="ARBA" id="ARBA00023065"/>
    </source>
</evidence>
<feature type="transmembrane region" description="Helical" evidence="19">
    <location>
        <begin position="329"/>
        <end position="348"/>
    </location>
</feature>
<evidence type="ECO:0000256" key="5">
    <source>
        <dbReference type="ARBA" id="ARBA00022673"/>
    </source>
</evidence>
<keyword evidence="22" id="KW-1185">Reference proteome</keyword>
<evidence type="ECO:0000256" key="19">
    <source>
        <dbReference type="SAM" id="Phobius"/>
    </source>
</evidence>
<dbReference type="GO" id="GO:0015292">
    <property type="term" value="F:uniporter activity"/>
    <property type="evidence" value="ECO:0007669"/>
    <property type="project" value="TreeGrafter"/>
</dbReference>
<gene>
    <name evidence="21" type="ORF">AMATHDRAFT_47310</name>
</gene>
<dbReference type="EMBL" id="KZ301991">
    <property type="protein sequence ID" value="PFH51157.1"/>
    <property type="molecule type" value="Genomic_DNA"/>
</dbReference>
<dbReference type="Pfam" id="PF04678">
    <property type="entry name" value="MCU"/>
    <property type="match status" value="1"/>
</dbReference>
<feature type="compositionally biased region" description="Basic and acidic residues" evidence="18">
    <location>
        <begin position="441"/>
        <end position="456"/>
    </location>
</feature>
<evidence type="ECO:0000313" key="22">
    <source>
        <dbReference type="Proteomes" id="UP000242287"/>
    </source>
</evidence>
<evidence type="ECO:0000256" key="11">
    <source>
        <dbReference type="ARBA" id="ARBA00023128"/>
    </source>
</evidence>
<evidence type="ECO:0000256" key="7">
    <source>
        <dbReference type="ARBA" id="ARBA00022792"/>
    </source>
</evidence>
<reference evidence="21 22" key="1">
    <citation type="submission" date="2014-02" db="EMBL/GenBank/DDBJ databases">
        <title>Transposable element dynamics among asymbiotic and ectomycorrhizal Amanita fungi.</title>
        <authorList>
            <consortium name="DOE Joint Genome Institute"/>
            <person name="Hess J."/>
            <person name="Skrede I."/>
            <person name="Wolfe B."/>
            <person name="LaButti K."/>
            <person name="Ohm R.A."/>
            <person name="Grigoriev I.V."/>
            <person name="Pringle A."/>
        </authorList>
    </citation>
    <scope>NUCLEOTIDE SEQUENCE [LARGE SCALE GENOMIC DNA]</scope>
    <source>
        <strain evidence="21 22">SKay4041</strain>
    </source>
</reference>
<evidence type="ECO:0000256" key="3">
    <source>
        <dbReference type="ARBA" id="ARBA00022448"/>
    </source>
</evidence>
<comment type="catalytic activity">
    <reaction evidence="14">
        <text>Ca(2+)(in) = Ca(2+)(out)</text>
        <dbReference type="Rhea" id="RHEA:29671"/>
        <dbReference type="ChEBI" id="CHEBI:29108"/>
    </reaction>
</comment>
<evidence type="ECO:0000256" key="9">
    <source>
        <dbReference type="ARBA" id="ARBA00022989"/>
    </source>
</evidence>
<evidence type="ECO:0000256" key="14">
    <source>
        <dbReference type="ARBA" id="ARBA00036634"/>
    </source>
</evidence>
<keyword evidence="7" id="KW-0999">Mitochondrion inner membrane</keyword>
<dbReference type="InterPro" id="IPR039055">
    <property type="entry name" value="MCU_fam"/>
</dbReference>
<keyword evidence="10" id="KW-0406">Ion transport</keyword>
<evidence type="ECO:0000256" key="2">
    <source>
        <dbReference type="ARBA" id="ARBA00005653"/>
    </source>
</evidence>
<dbReference type="OrthoDB" id="278338at2759"/>
<keyword evidence="3" id="KW-0813">Transport</keyword>
<proteinExistence type="inferred from homology"/>
<evidence type="ECO:0000313" key="21">
    <source>
        <dbReference type="EMBL" id="PFH51157.1"/>
    </source>
</evidence>
<dbReference type="PANTHER" id="PTHR13462">
    <property type="entry name" value="CALCIUM UNIPORTER PROTEIN, MITOCHONDRIAL"/>
    <property type="match status" value="1"/>
</dbReference>
<feature type="region of interest" description="Disordered" evidence="18">
    <location>
        <begin position="434"/>
        <end position="469"/>
    </location>
</feature>
<sequence>MCTNAKPENGKACDEVHSWKQVQIKRAQPRKVQGVTSHGTVAASLRWLFFGSLPFFTEDMFPVLVRCLVPSRTQFQLVQLLNRSCRVPGTSAHWHELQGLKSQRVTLCYRYASQGPSGTNLENEYTNVQHSRFLAEATPHEKWGTTTLAKGRNLEESDGFEDVDGDKGKLAPTSSHLFKLILPVQQLSLVRLENRKFRRIDQERSQIISPASLPPTVILLHPSQPLSHVSQLIIASLRNTTPLVPKVSFRSVSGTGKPFQWSHSTDVVNITNGDDAEETDLSLDVEVPTFADRTRFLRRRLDAVESRLHSMEKIKRQCDIDAHHGARRVAVGVFGMLIVYWAAVARLTFWDYGWDVMEPITYLSGLSTVICGYLWFLYQGHDMSYSSVLDRSISSRREALYKARGLDIDEWMDLVIEAKRLRKDIGRIAQDYDEQGSRVTESVKERKDEQVIKTEENINTGPRLPSRNK</sequence>
<keyword evidence="4" id="KW-0109">Calcium transport</keyword>
<accession>A0A2A9NSA3</accession>
<dbReference type="InterPro" id="IPR006769">
    <property type="entry name" value="MCU_C"/>
</dbReference>
<dbReference type="AlphaFoldDB" id="A0A2A9NSA3"/>
<organism evidence="21 22">
    <name type="scientific">Amanita thiersii Skay4041</name>
    <dbReference type="NCBI Taxonomy" id="703135"/>
    <lineage>
        <taxon>Eukaryota</taxon>
        <taxon>Fungi</taxon>
        <taxon>Dikarya</taxon>
        <taxon>Basidiomycota</taxon>
        <taxon>Agaricomycotina</taxon>
        <taxon>Agaricomycetes</taxon>
        <taxon>Agaricomycetidae</taxon>
        <taxon>Agaricales</taxon>
        <taxon>Pluteineae</taxon>
        <taxon>Amanitaceae</taxon>
        <taxon>Amanita</taxon>
    </lineage>
</organism>
<name>A0A2A9NSA3_9AGAR</name>
<evidence type="ECO:0000256" key="16">
    <source>
        <dbReference type="ARBA" id="ARBA00044981"/>
    </source>
</evidence>
<evidence type="ECO:0000256" key="18">
    <source>
        <dbReference type="SAM" id="MobiDB-lite"/>
    </source>
</evidence>
<comment type="function">
    <text evidence="17">Highly selective calcium channel localized to the inner mitochondrial membrane, which mediates calcium uptake into the mitochondrial matrix. Mitochondrial calcium homeostasis plays key roles in cellular physiology and regulates ATP production, cytoplasmic calcium signals and activation of cell death pathways. Sufficient to operate as a pore-forming channel without the need of calcium-sensor or auxiliary subunit.</text>
</comment>
<evidence type="ECO:0000256" key="17">
    <source>
        <dbReference type="ARBA" id="ARBA00045938"/>
    </source>
</evidence>
<comment type="subcellular location">
    <subcellularLocation>
        <location evidence="1">Mitochondrion inner membrane</location>
        <topology evidence="1">Multi-pass membrane protein</topology>
    </subcellularLocation>
</comment>
<evidence type="ECO:0000256" key="6">
    <source>
        <dbReference type="ARBA" id="ARBA00022692"/>
    </source>
</evidence>
<keyword evidence="6 19" id="KW-0812">Transmembrane</keyword>
<keyword evidence="12 19" id="KW-0472">Membrane</keyword>
<keyword evidence="5" id="KW-0107">Calcium channel</keyword>
<keyword evidence="13" id="KW-0407">Ion channel</keyword>
<dbReference type="STRING" id="703135.A0A2A9NSA3"/>
<evidence type="ECO:0000256" key="13">
    <source>
        <dbReference type="ARBA" id="ARBA00023303"/>
    </source>
</evidence>
<keyword evidence="8" id="KW-0106">Calcium</keyword>
<evidence type="ECO:0000256" key="8">
    <source>
        <dbReference type="ARBA" id="ARBA00022837"/>
    </source>
</evidence>
<feature type="domain" description="Calcium uniporter protein C-terminal" evidence="20">
    <location>
        <begin position="291"/>
        <end position="413"/>
    </location>
</feature>
<evidence type="ECO:0000259" key="20">
    <source>
        <dbReference type="Pfam" id="PF04678"/>
    </source>
</evidence>
<evidence type="ECO:0000256" key="12">
    <source>
        <dbReference type="ARBA" id="ARBA00023136"/>
    </source>
</evidence>
<dbReference type="Proteomes" id="UP000242287">
    <property type="component" value="Unassembled WGS sequence"/>
</dbReference>
<protein>
    <recommendedName>
        <fullName evidence="16">Calcium uniporter protein, mitochondrial</fullName>
    </recommendedName>
</protein>
<evidence type="ECO:0000256" key="4">
    <source>
        <dbReference type="ARBA" id="ARBA00022568"/>
    </source>
</evidence>